<evidence type="ECO:0000256" key="3">
    <source>
        <dbReference type="SAM" id="MobiDB-lite"/>
    </source>
</evidence>
<keyword evidence="6" id="KW-1185">Reference proteome</keyword>
<dbReference type="InterPro" id="IPR050886">
    <property type="entry name" value="RNA-binding_reg"/>
</dbReference>
<dbReference type="SUPFAM" id="SSF54928">
    <property type="entry name" value="RNA-binding domain, RBD"/>
    <property type="match status" value="1"/>
</dbReference>
<dbReference type="InterPro" id="IPR012677">
    <property type="entry name" value="Nucleotide-bd_a/b_plait_sf"/>
</dbReference>
<dbReference type="GO" id="GO:0005634">
    <property type="term" value="C:nucleus"/>
    <property type="evidence" value="ECO:0007669"/>
    <property type="project" value="TreeGrafter"/>
</dbReference>
<feature type="domain" description="RRM" evidence="4">
    <location>
        <begin position="211"/>
        <end position="299"/>
    </location>
</feature>
<evidence type="ECO:0000256" key="1">
    <source>
        <dbReference type="ARBA" id="ARBA00022884"/>
    </source>
</evidence>
<dbReference type="SMART" id="SM00360">
    <property type="entry name" value="RRM"/>
    <property type="match status" value="2"/>
</dbReference>
<organism evidence="5 6">
    <name type="scientific">Escallonia rubra</name>
    <dbReference type="NCBI Taxonomy" id="112253"/>
    <lineage>
        <taxon>Eukaryota</taxon>
        <taxon>Viridiplantae</taxon>
        <taxon>Streptophyta</taxon>
        <taxon>Embryophyta</taxon>
        <taxon>Tracheophyta</taxon>
        <taxon>Spermatophyta</taxon>
        <taxon>Magnoliopsida</taxon>
        <taxon>eudicotyledons</taxon>
        <taxon>Gunneridae</taxon>
        <taxon>Pentapetalae</taxon>
        <taxon>asterids</taxon>
        <taxon>campanulids</taxon>
        <taxon>Escalloniales</taxon>
        <taxon>Escalloniaceae</taxon>
        <taxon>Escallonia</taxon>
    </lineage>
</organism>
<dbReference type="InterPro" id="IPR000504">
    <property type="entry name" value="RRM_dom"/>
</dbReference>
<sequence length="471" mass="50216">MVKVKVKKRKLVKEATDTTTTTNADTIDKKFKKKKKKLIKPDKPIVPVPTKELDPQTATASSSSDDDDDDPSLSEPEKIQKLLEPYTKDQLVGFLIDAAVRDPSVLARVRAAADRDVSHRKIFVHGLGWDTTRETLAAAFEPFGEIEDCNVVTDHATGKAKGFGFVLFASRRGAAKALQQPRMKINNRMASCQLASTGPVPPTQGQDVAARKIYVGNVQSDVDPERLRAFFGKFGEIETGPLGFDMQTGKSRGFALFVYKTQEGARKVLEEPYKMFEGHQLHCKRAAEGKNKVVASVTTTVQPILQPPVLAAAQNLAMFNPMYGGLLANPDAAFLAAAGVNPLGLGPGVLGSSAGIGVGGYDGAALGSLGGNQSVLGAYGGGSSVPMLQGLQHAYPNSQMGQSSTTKAQGAGGGSFGGYPSFMWYVSAKLFTSLPAFSFFLTMFAANGREEVGLVAVPILALNTLNYLHRN</sequence>
<dbReference type="PROSITE" id="PS50102">
    <property type="entry name" value="RRM"/>
    <property type="match status" value="2"/>
</dbReference>
<dbReference type="PANTHER" id="PTHR48024:SF9">
    <property type="entry name" value="UBP1-ASSOCIATED PROTEINS 1A-RELATED"/>
    <property type="match status" value="1"/>
</dbReference>
<dbReference type="EMBL" id="JAVXUO010002219">
    <property type="protein sequence ID" value="KAK2975227.1"/>
    <property type="molecule type" value="Genomic_DNA"/>
</dbReference>
<evidence type="ECO:0000256" key="2">
    <source>
        <dbReference type="PROSITE-ProRule" id="PRU00176"/>
    </source>
</evidence>
<feature type="domain" description="RRM" evidence="4">
    <location>
        <begin position="120"/>
        <end position="220"/>
    </location>
</feature>
<dbReference type="Proteomes" id="UP001187471">
    <property type="component" value="Unassembled WGS sequence"/>
</dbReference>
<evidence type="ECO:0000259" key="4">
    <source>
        <dbReference type="PROSITE" id="PS50102"/>
    </source>
</evidence>
<dbReference type="PANTHER" id="PTHR48024">
    <property type="entry name" value="GEO13361P1-RELATED"/>
    <property type="match status" value="1"/>
</dbReference>
<accession>A0AA88UHD1</accession>
<dbReference type="GO" id="GO:0003723">
    <property type="term" value="F:RNA binding"/>
    <property type="evidence" value="ECO:0007669"/>
    <property type="project" value="UniProtKB-UniRule"/>
</dbReference>
<gene>
    <name evidence="5" type="ORF">RJ640_009004</name>
</gene>
<protein>
    <recommendedName>
        <fullName evidence="4">RRM domain-containing protein</fullName>
    </recommendedName>
</protein>
<evidence type="ECO:0000313" key="6">
    <source>
        <dbReference type="Proteomes" id="UP001187471"/>
    </source>
</evidence>
<feature type="compositionally biased region" description="Basic residues" evidence="3">
    <location>
        <begin position="1"/>
        <end position="11"/>
    </location>
</feature>
<reference evidence="5" key="1">
    <citation type="submission" date="2022-12" db="EMBL/GenBank/DDBJ databases">
        <title>Draft genome assemblies for two species of Escallonia (Escalloniales).</title>
        <authorList>
            <person name="Chanderbali A."/>
            <person name="Dervinis C."/>
            <person name="Anghel I."/>
            <person name="Soltis D."/>
            <person name="Soltis P."/>
            <person name="Zapata F."/>
        </authorList>
    </citation>
    <scope>NUCLEOTIDE SEQUENCE</scope>
    <source>
        <strain evidence="5">UCBG92.1500</strain>
        <tissue evidence="5">Leaf</tissue>
    </source>
</reference>
<comment type="caution">
    <text evidence="5">The sequence shown here is derived from an EMBL/GenBank/DDBJ whole genome shotgun (WGS) entry which is preliminary data.</text>
</comment>
<dbReference type="InterPro" id="IPR035979">
    <property type="entry name" value="RBD_domain_sf"/>
</dbReference>
<dbReference type="Gene3D" id="3.30.70.330">
    <property type="match status" value="2"/>
</dbReference>
<evidence type="ECO:0000313" key="5">
    <source>
        <dbReference type="EMBL" id="KAK2975227.1"/>
    </source>
</evidence>
<dbReference type="Pfam" id="PF00076">
    <property type="entry name" value="RRM_1"/>
    <property type="match status" value="2"/>
</dbReference>
<proteinExistence type="predicted"/>
<keyword evidence="1 2" id="KW-0694">RNA-binding</keyword>
<name>A0AA88UHD1_9ASTE</name>
<feature type="region of interest" description="Disordered" evidence="3">
    <location>
        <begin position="1"/>
        <end position="75"/>
    </location>
</feature>
<dbReference type="AlphaFoldDB" id="A0AA88UHD1"/>